<comment type="caution">
    <text evidence="1">The sequence shown here is derived from an EMBL/GenBank/DDBJ whole genome shotgun (WGS) entry which is preliminary data.</text>
</comment>
<proteinExistence type="predicted"/>
<evidence type="ECO:0000313" key="2">
    <source>
        <dbReference type="Proteomes" id="UP001164250"/>
    </source>
</evidence>
<dbReference type="EMBL" id="CM047901">
    <property type="protein sequence ID" value="KAJ0096362.1"/>
    <property type="molecule type" value="Genomic_DNA"/>
</dbReference>
<name>A0ACC1BBY4_9ROSI</name>
<dbReference type="Proteomes" id="UP001164250">
    <property type="component" value="Chromosome 5"/>
</dbReference>
<gene>
    <name evidence="1" type="ORF">Patl1_29266</name>
</gene>
<accession>A0ACC1BBY4</accession>
<organism evidence="1 2">
    <name type="scientific">Pistacia atlantica</name>
    <dbReference type="NCBI Taxonomy" id="434234"/>
    <lineage>
        <taxon>Eukaryota</taxon>
        <taxon>Viridiplantae</taxon>
        <taxon>Streptophyta</taxon>
        <taxon>Embryophyta</taxon>
        <taxon>Tracheophyta</taxon>
        <taxon>Spermatophyta</taxon>
        <taxon>Magnoliopsida</taxon>
        <taxon>eudicotyledons</taxon>
        <taxon>Gunneridae</taxon>
        <taxon>Pentapetalae</taxon>
        <taxon>rosids</taxon>
        <taxon>malvids</taxon>
        <taxon>Sapindales</taxon>
        <taxon>Anacardiaceae</taxon>
        <taxon>Pistacia</taxon>
    </lineage>
</organism>
<keyword evidence="2" id="KW-1185">Reference proteome</keyword>
<reference evidence="2" key="1">
    <citation type="journal article" date="2023" name="G3 (Bethesda)">
        <title>Genome assembly and association tests identify interacting loci associated with vigor, precocity, and sex in interspecific pistachio rootstocks.</title>
        <authorList>
            <person name="Palmer W."/>
            <person name="Jacygrad E."/>
            <person name="Sagayaradj S."/>
            <person name="Cavanaugh K."/>
            <person name="Han R."/>
            <person name="Bertier L."/>
            <person name="Beede B."/>
            <person name="Kafkas S."/>
            <person name="Golino D."/>
            <person name="Preece J."/>
            <person name="Michelmore R."/>
        </authorList>
    </citation>
    <scope>NUCLEOTIDE SEQUENCE [LARGE SCALE GENOMIC DNA]</scope>
</reference>
<sequence length="208" mass="24081">MLQRRKSFTETSRPQIYCLMGTTMRKYQILAWRNWGLLVESPMSQRGLWAHMVMLLQNILQRVFKWTILSHLYVKSDVYGFGVVLLEMLTGLRALDTKRPTGEQNLVEWMKPMLSQKKKLKTIMDARIEGQYSTKAAQQAAQLALKCLEADPKHRPSMKEVVETLERVEAIKEKPKKVFSSSRPTTKHGAQPPSHLRSPLHSKHRVKT</sequence>
<protein>
    <submittedName>
        <fullName evidence="1">Uncharacterized protein</fullName>
    </submittedName>
</protein>
<evidence type="ECO:0000313" key="1">
    <source>
        <dbReference type="EMBL" id="KAJ0096362.1"/>
    </source>
</evidence>